<dbReference type="Gene3D" id="3.50.50.60">
    <property type="entry name" value="FAD/NAD(P)-binding domain"/>
    <property type="match status" value="2"/>
</dbReference>
<keyword evidence="3" id="KW-0285">Flavoprotein</keyword>
<dbReference type="InterPro" id="IPR050260">
    <property type="entry name" value="FAD-bd_OxRdtase"/>
</dbReference>
<evidence type="ECO:0000256" key="3">
    <source>
        <dbReference type="ARBA" id="ARBA00022630"/>
    </source>
</evidence>
<reference evidence="12 13" key="1">
    <citation type="submission" date="2020-08" db="EMBL/GenBank/DDBJ databases">
        <title>Genomic Encyclopedia of Type Strains, Phase IV (KMG-IV): sequencing the most valuable type-strain genomes for metagenomic binning, comparative biology and taxonomic classification.</title>
        <authorList>
            <person name="Goeker M."/>
        </authorList>
    </citation>
    <scope>NUCLEOTIDE SEQUENCE [LARGE SCALE GENOMIC DNA]</scope>
    <source>
        <strain evidence="12 13">DSM 26723</strain>
    </source>
</reference>
<keyword evidence="9" id="KW-0411">Iron-sulfur</keyword>
<dbReference type="PANTHER" id="PTHR43429">
    <property type="entry name" value="PYRIDINE NUCLEOTIDE-DISULFIDE OXIDOREDUCTASE DOMAIN-CONTAINING"/>
    <property type="match status" value="1"/>
</dbReference>
<keyword evidence="13" id="KW-1185">Reference proteome</keyword>
<dbReference type="SUPFAM" id="SSF51905">
    <property type="entry name" value="FAD/NAD(P)-binding domain"/>
    <property type="match status" value="2"/>
</dbReference>
<evidence type="ECO:0000313" key="12">
    <source>
        <dbReference type="EMBL" id="MBB6092737.1"/>
    </source>
</evidence>
<evidence type="ECO:0000256" key="9">
    <source>
        <dbReference type="ARBA" id="ARBA00023014"/>
    </source>
</evidence>
<dbReference type="PROSITE" id="PS51300">
    <property type="entry name" value="NIRD"/>
    <property type="match status" value="1"/>
</dbReference>
<dbReference type="Gene3D" id="2.102.10.10">
    <property type="entry name" value="Rieske [2Fe-2S] iron-sulphur domain"/>
    <property type="match status" value="1"/>
</dbReference>
<comment type="similarity">
    <text evidence="2">Belongs to the FAD-dependent oxidoreductase family.</text>
</comment>
<dbReference type="InterPro" id="IPR036922">
    <property type="entry name" value="Rieske_2Fe-2S_sf"/>
</dbReference>
<dbReference type="InterPro" id="IPR023753">
    <property type="entry name" value="FAD/NAD-binding_dom"/>
</dbReference>
<dbReference type="NCBIfam" id="TIGR02378">
    <property type="entry name" value="nirD_assim_sml"/>
    <property type="match status" value="1"/>
</dbReference>
<dbReference type="InterPro" id="IPR017941">
    <property type="entry name" value="Rieske_2Fe-2S"/>
</dbReference>
<sequence length="541" mass="58982">MKTSSNWTFVCELDDILSGTGVAALIDGRQLAIFRVGDSVYALDNYDPNSEANVLSRGLVGDIQGDLVVASPIYKHHFSLISGRCLEDPDQSVHAYPARVTDGRVWVRSVPLRPVARTRHLVVIGNGMAGMRVVEDLLQIAPNAYRVTVFGAEPHPNYNRILLSPVLAGEKRVEDIILHSLDWYREKGVTLHTSDPIVSIDRVRRTVRSQSGIEVPYDRLLIASGSNPVMLPIPGNDLPGVVTFRDLQDVDAMLAATRTHKKAVVIGGGLLGLEAANGLLKQGMDVTVVHIFDTLMERQLDRAAADLLRESLEKRGLKFRMQAKTVEILSTGHEWRGTSQTDSEAHAASLAPRARVAGVCFEDGSELEADLVVMAVGIRPNIDLAKAAGLRCERGVLVNDTMQTFDPSIYAVGECVQHRNSTYGLVAPLFDQARVCATHLAEFGIGHYMGSMVSTQLKVTGIDVFSAGDFIGGPTSEALVMRDARRGIYKRIVIENNKVRGAVLYGDVKDGAWYMELMTQGRDIGPLRDKLLFGSAFAGKA</sequence>
<protein>
    <submittedName>
        <fullName evidence="12">Nitrite reductase (NADH) large subunit</fullName>
        <ecNumber evidence="12">1.7.1.15</ecNumber>
    </submittedName>
</protein>
<keyword evidence="5" id="KW-0479">Metal-binding</keyword>
<keyword evidence="7 12" id="KW-0560">Oxidoreductase</keyword>
<dbReference type="Pfam" id="PF18267">
    <property type="entry name" value="Rubredoxin_C"/>
    <property type="match status" value="1"/>
</dbReference>
<evidence type="ECO:0000256" key="2">
    <source>
        <dbReference type="ARBA" id="ARBA00006442"/>
    </source>
</evidence>
<dbReference type="InterPro" id="IPR016156">
    <property type="entry name" value="FAD/NAD-linked_Rdtase_dimer_sf"/>
</dbReference>
<dbReference type="InterPro" id="IPR012748">
    <property type="entry name" value="Rieske-like_NirD"/>
</dbReference>
<dbReference type="GO" id="GO:0046872">
    <property type="term" value="F:metal ion binding"/>
    <property type="evidence" value="ECO:0007669"/>
    <property type="project" value="UniProtKB-KW"/>
</dbReference>
<evidence type="ECO:0000256" key="6">
    <source>
        <dbReference type="ARBA" id="ARBA00022827"/>
    </source>
</evidence>
<evidence type="ECO:0000256" key="1">
    <source>
        <dbReference type="ARBA" id="ARBA00001974"/>
    </source>
</evidence>
<gene>
    <name evidence="12" type="ORF">HNQ60_001615</name>
</gene>
<proteinExistence type="inferred from homology"/>
<keyword evidence="4" id="KW-0001">2Fe-2S</keyword>
<evidence type="ECO:0000256" key="5">
    <source>
        <dbReference type="ARBA" id="ARBA00022723"/>
    </source>
</evidence>
<dbReference type="InterPro" id="IPR036188">
    <property type="entry name" value="FAD/NAD-bd_sf"/>
</dbReference>
<evidence type="ECO:0000256" key="10">
    <source>
        <dbReference type="ARBA" id="ARBA00023063"/>
    </source>
</evidence>
<organism evidence="12 13">
    <name type="scientific">Povalibacter uvarum</name>
    <dbReference type="NCBI Taxonomy" id="732238"/>
    <lineage>
        <taxon>Bacteria</taxon>
        <taxon>Pseudomonadati</taxon>
        <taxon>Pseudomonadota</taxon>
        <taxon>Gammaproteobacteria</taxon>
        <taxon>Steroidobacterales</taxon>
        <taxon>Steroidobacteraceae</taxon>
        <taxon>Povalibacter</taxon>
    </lineage>
</organism>
<comment type="cofactor">
    <cofactor evidence="1">
        <name>FAD</name>
        <dbReference type="ChEBI" id="CHEBI:57692"/>
    </cofactor>
</comment>
<evidence type="ECO:0000259" key="11">
    <source>
        <dbReference type="PROSITE" id="PS51296"/>
    </source>
</evidence>
<keyword evidence="8" id="KW-0408">Iron</keyword>
<dbReference type="EC" id="1.7.1.15" evidence="12"/>
<dbReference type="PANTHER" id="PTHR43429:SF3">
    <property type="entry name" value="NITRITE REDUCTASE [NAD(P)H]"/>
    <property type="match status" value="1"/>
</dbReference>
<evidence type="ECO:0000313" key="13">
    <source>
        <dbReference type="Proteomes" id="UP000588068"/>
    </source>
</evidence>
<keyword evidence="6" id="KW-0274">FAD</keyword>
<accession>A0A841HIB1</accession>
<dbReference type="GO" id="GO:0051537">
    <property type="term" value="F:2 iron, 2 sulfur cluster binding"/>
    <property type="evidence" value="ECO:0007669"/>
    <property type="project" value="UniProtKB-KW"/>
</dbReference>
<dbReference type="SUPFAM" id="SSF50022">
    <property type="entry name" value="ISP domain"/>
    <property type="match status" value="1"/>
</dbReference>
<dbReference type="GO" id="GO:0042128">
    <property type="term" value="P:nitrate assimilation"/>
    <property type="evidence" value="ECO:0007669"/>
    <property type="project" value="UniProtKB-KW"/>
</dbReference>
<dbReference type="PROSITE" id="PS51296">
    <property type="entry name" value="RIESKE"/>
    <property type="match status" value="1"/>
</dbReference>
<comment type="caution">
    <text evidence="12">The sequence shown here is derived from an EMBL/GenBank/DDBJ whole genome shotgun (WGS) entry which is preliminary data.</text>
</comment>
<dbReference type="RefSeq" id="WP_184330521.1">
    <property type="nucleotide sequence ID" value="NZ_JACHHZ010000002.1"/>
</dbReference>
<keyword evidence="10" id="KW-0534">Nitrate assimilation</keyword>
<feature type="domain" description="Rieske" evidence="11">
    <location>
        <begin position="8"/>
        <end position="107"/>
    </location>
</feature>
<dbReference type="EMBL" id="JACHHZ010000002">
    <property type="protein sequence ID" value="MBB6092737.1"/>
    <property type="molecule type" value="Genomic_DNA"/>
</dbReference>
<dbReference type="Gene3D" id="3.30.390.30">
    <property type="match status" value="1"/>
</dbReference>
<name>A0A841HIB1_9GAMM</name>
<dbReference type="Pfam" id="PF13806">
    <property type="entry name" value="Rieske_2"/>
    <property type="match status" value="1"/>
</dbReference>
<evidence type="ECO:0000256" key="8">
    <source>
        <dbReference type="ARBA" id="ARBA00023004"/>
    </source>
</evidence>
<dbReference type="InterPro" id="IPR041575">
    <property type="entry name" value="Rubredoxin_C"/>
</dbReference>
<dbReference type="PRINTS" id="PR00411">
    <property type="entry name" value="PNDRDTASEI"/>
</dbReference>
<dbReference type="PRINTS" id="PR00368">
    <property type="entry name" value="FADPNR"/>
</dbReference>
<evidence type="ECO:0000256" key="7">
    <source>
        <dbReference type="ARBA" id="ARBA00023002"/>
    </source>
</evidence>
<dbReference type="Proteomes" id="UP000588068">
    <property type="component" value="Unassembled WGS sequence"/>
</dbReference>
<dbReference type="CDD" id="cd03529">
    <property type="entry name" value="Rieske_NirD"/>
    <property type="match status" value="1"/>
</dbReference>
<dbReference type="Pfam" id="PF07992">
    <property type="entry name" value="Pyr_redox_2"/>
    <property type="match status" value="1"/>
</dbReference>
<dbReference type="GO" id="GO:0106316">
    <property type="term" value="F:nitrite reductase (NADH) activity"/>
    <property type="evidence" value="ECO:0007669"/>
    <property type="project" value="UniProtKB-EC"/>
</dbReference>
<dbReference type="AlphaFoldDB" id="A0A841HIB1"/>
<evidence type="ECO:0000256" key="4">
    <source>
        <dbReference type="ARBA" id="ARBA00022714"/>
    </source>
</evidence>